<dbReference type="GeneID" id="9624720"/>
<dbReference type="AlphaFoldDB" id="D8TPV2"/>
<evidence type="ECO:0000313" key="3">
    <source>
        <dbReference type="Proteomes" id="UP000001058"/>
    </source>
</evidence>
<dbReference type="Proteomes" id="UP000001058">
    <property type="component" value="Unassembled WGS sequence"/>
</dbReference>
<gene>
    <name evidence="2" type="ORF">VOLCADRAFT_88751</name>
</gene>
<sequence length="163" mass="18316">MPQQPRHGNRGTSGNVHSQQSNDQVQALRIRPKAKGKATNRNRFLRCCQTSQATATPHHAVITAAQEQKPSRPWLSSLAARMELGIIQHQSFGRTKATQRFPTLFLWRGSAACRRAPLSFLKVVEERSLDWAKFSVGLYHLNSGSKQGMRWVLRDWSDAAVVA</sequence>
<reference evidence="2 3" key="1">
    <citation type="journal article" date="2010" name="Science">
        <title>Genomic analysis of organismal complexity in the multicellular green alga Volvox carteri.</title>
        <authorList>
            <person name="Prochnik S.E."/>
            <person name="Umen J."/>
            <person name="Nedelcu A.M."/>
            <person name="Hallmann A."/>
            <person name="Miller S.M."/>
            <person name="Nishii I."/>
            <person name="Ferris P."/>
            <person name="Kuo A."/>
            <person name="Mitros T."/>
            <person name="Fritz-Laylin L.K."/>
            <person name="Hellsten U."/>
            <person name="Chapman J."/>
            <person name="Simakov O."/>
            <person name="Rensing S.A."/>
            <person name="Terry A."/>
            <person name="Pangilinan J."/>
            <person name="Kapitonov V."/>
            <person name="Jurka J."/>
            <person name="Salamov A."/>
            <person name="Shapiro H."/>
            <person name="Schmutz J."/>
            <person name="Grimwood J."/>
            <person name="Lindquist E."/>
            <person name="Lucas S."/>
            <person name="Grigoriev I.V."/>
            <person name="Schmitt R."/>
            <person name="Kirk D."/>
            <person name="Rokhsar D.S."/>
        </authorList>
    </citation>
    <scope>NUCLEOTIDE SEQUENCE [LARGE SCALE GENOMIC DNA]</scope>
    <source>
        <strain evidence="3">f. Nagariensis / Eve</strain>
    </source>
</reference>
<evidence type="ECO:0000256" key="1">
    <source>
        <dbReference type="SAM" id="MobiDB-lite"/>
    </source>
</evidence>
<feature type="region of interest" description="Disordered" evidence="1">
    <location>
        <begin position="1"/>
        <end position="24"/>
    </location>
</feature>
<proteinExistence type="predicted"/>
<protein>
    <submittedName>
        <fullName evidence="2">Uncharacterized protein</fullName>
    </submittedName>
</protein>
<evidence type="ECO:0000313" key="2">
    <source>
        <dbReference type="EMBL" id="EFJ50424.1"/>
    </source>
</evidence>
<dbReference type="InParanoid" id="D8TPV2"/>
<name>D8TPV2_VOLCA</name>
<dbReference type="RefSeq" id="XP_002948549.1">
    <property type="nucleotide sequence ID" value="XM_002948503.1"/>
</dbReference>
<organism evidence="3">
    <name type="scientific">Volvox carteri f. nagariensis</name>
    <dbReference type="NCBI Taxonomy" id="3068"/>
    <lineage>
        <taxon>Eukaryota</taxon>
        <taxon>Viridiplantae</taxon>
        <taxon>Chlorophyta</taxon>
        <taxon>core chlorophytes</taxon>
        <taxon>Chlorophyceae</taxon>
        <taxon>CS clade</taxon>
        <taxon>Chlamydomonadales</taxon>
        <taxon>Volvocaceae</taxon>
        <taxon>Volvox</taxon>
    </lineage>
</organism>
<dbReference type="EMBL" id="GL378331">
    <property type="protein sequence ID" value="EFJ50424.1"/>
    <property type="molecule type" value="Genomic_DNA"/>
</dbReference>
<feature type="compositionally biased region" description="Polar residues" evidence="1">
    <location>
        <begin position="10"/>
        <end position="24"/>
    </location>
</feature>
<keyword evidence="3" id="KW-1185">Reference proteome</keyword>
<dbReference type="KEGG" id="vcn:VOLCADRAFT_88751"/>
<accession>D8TPV2</accession>